<gene>
    <name evidence="2" type="ORF">FDO65_01620</name>
</gene>
<dbReference type="InterPro" id="IPR029058">
    <property type="entry name" value="AB_hydrolase_fold"/>
</dbReference>
<dbReference type="SUPFAM" id="SSF53474">
    <property type="entry name" value="alpha/beta-Hydrolases"/>
    <property type="match status" value="1"/>
</dbReference>
<dbReference type="InterPro" id="IPR050583">
    <property type="entry name" value="Mycobacterial_A85_antigen"/>
</dbReference>
<name>A0A4U6QK22_9ACTN</name>
<dbReference type="PANTHER" id="PTHR48098">
    <property type="entry name" value="ENTEROCHELIN ESTERASE-RELATED"/>
    <property type="match status" value="1"/>
</dbReference>
<feature type="region of interest" description="Disordered" evidence="1">
    <location>
        <begin position="137"/>
        <end position="162"/>
    </location>
</feature>
<evidence type="ECO:0000313" key="2">
    <source>
        <dbReference type="EMBL" id="TKV60438.1"/>
    </source>
</evidence>
<evidence type="ECO:0000256" key="1">
    <source>
        <dbReference type="SAM" id="MobiDB-lite"/>
    </source>
</evidence>
<dbReference type="Pfam" id="PF00756">
    <property type="entry name" value="Esterase"/>
    <property type="match status" value="1"/>
</dbReference>
<evidence type="ECO:0000313" key="3">
    <source>
        <dbReference type="Proteomes" id="UP000306985"/>
    </source>
</evidence>
<organism evidence="2 3">
    <name type="scientific">Nakamurella flava</name>
    <dbReference type="NCBI Taxonomy" id="2576308"/>
    <lineage>
        <taxon>Bacteria</taxon>
        <taxon>Bacillati</taxon>
        <taxon>Actinomycetota</taxon>
        <taxon>Actinomycetes</taxon>
        <taxon>Nakamurellales</taxon>
        <taxon>Nakamurellaceae</taxon>
        <taxon>Nakamurella</taxon>
    </lineage>
</organism>
<dbReference type="Proteomes" id="UP000306985">
    <property type="component" value="Unassembled WGS sequence"/>
</dbReference>
<keyword evidence="3" id="KW-1185">Reference proteome</keyword>
<proteinExistence type="predicted"/>
<accession>A0A4U6QK22</accession>
<sequence length="413" mass="44796">MSRSSRVRSTNCFCRSIPHTLGKEWRSAATTHRTAVPSVDPTAAAALLRAGGAGVMTYGDPVSRTVAHGGTDSPAPVVSAERVRFTLPDPDHRWAGVRLEVDWVAPGARDYGFADGVWSLDFPRPAAWRIEYQLGLRGDDGEPTRTADPTNPRRVANPFGDKSEIRFPDYREPAWLPTPPRGTTRPVAIPDLLGTAVPVRLWSPLGLDDTTAAPLLVVHDGSDLADRGDILRWATAHAATDPVRVVLVDPAPGLRQDWYAATPDYADHLAGVLLPVVTAQVSCDRVVGLGASLGALALLYLHRRHPAALDALVLHSGSFFTWEFDSQESAWEPFDRICTEVARMAGPDGQRPVPVLMTCGTIEENLANNRAMAAALTAHGYPLHFVMNPDAHTVIGWRDTWFPALDDLLTGRA</sequence>
<dbReference type="PANTHER" id="PTHR48098:SF3">
    <property type="entry name" value="IRON(III) ENTEROBACTIN ESTERASE"/>
    <property type="match status" value="1"/>
</dbReference>
<dbReference type="EMBL" id="SZZH01000001">
    <property type="protein sequence ID" value="TKV60438.1"/>
    <property type="molecule type" value="Genomic_DNA"/>
</dbReference>
<comment type="caution">
    <text evidence="2">The sequence shown here is derived from an EMBL/GenBank/DDBJ whole genome shotgun (WGS) entry which is preliminary data.</text>
</comment>
<protein>
    <submittedName>
        <fullName evidence="2">Esterase</fullName>
    </submittedName>
</protein>
<dbReference type="Gene3D" id="3.40.50.1820">
    <property type="entry name" value="alpha/beta hydrolase"/>
    <property type="match status" value="1"/>
</dbReference>
<dbReference type="InterPro" id="IPR000801">
    <property type="entry name" value="Esterase-like"/>
</dbReference>
<reference evidence="2 3" key="1">
    <citation type="submission" date="2019-05" db="EMBL/GenBank/DDBJ databases">
        <title>Nakamurella sp. N5BH11, whole genome shotgun sequence.</title>
        <authorList>
            <person name="Tuo L."/>
        </authorList>
    </citation>
    <scope>NUCLEOTIDE SEQUENCE [LARGE SCALE GENOMIC DNA]</scope>
    <source>
        <strain evidence="2 3">N5BH11</strain>
    </source>
</reference>
<dbReference type="OrthoDB" id="9775130at2"/>
<dbReference type="AlphaFoldDB" id="A0A4U6QK22"/>